<feature type="transmembrane region" description="Helical" evidence="1">
    <location>
        <begin position="179"/>
        <end position="203"/>
    </location>
</feature>
<feature type="transmembrane region" description="Helical" evidence="1">
    <location>
        <begin position="105"/>
        <end position="126"/>
    </location>
</feature>
<gene>
    <name evidence="2" type="ORF">O3G_MSEX011400</name>
</gene>
<dbReference type="EMBL" id="JH668623">
    <property type="protein sequence ID" value="KAG6459455.1"/>
    <property type="molecule type" value="Genomic_DNA"/>
</dbReference>
<dbReference type="AlphaFoldDB" id="A0A922CV58"/>
<sequence>MTDITTVEVDVTSGTDAAMDTTTFSSWDNETELPSSSQDLLNVSSTSNASSDFNTMQHLYSEHPQATTILQCFIIIEIMMTALELIISIVAAIKMTKWRRNYRNQMLMQLSLARFIKRVIFLFKFFEDQEISPATEVTMVINTLQMYIDFVIVILVLCFIKHMYDSVIIVLVKISSENLYKILMCIWLLPVPITAFWTSIIVSNILEEWYVYLIICCLFRWPIIFLGTSLYITIVYQVLSEKIRQFARSLTIVTFLLCLVTNFYLFSKDVIKLWCLKSFVTVLVSYLSGFLLNFLILCLYVILIALHFNHNAQSSRSFPQYSLANVK</sequence>
<reference evidence="2" key="1">
    <citation type="journal article" date="2016" name="Insect Biochem. Mol. Biol.">
        <title>Multifaceted biological insights from a draft genome sequence of the tobacco hornworm moth, Manduca sexta.</title>
        <authorList>
            <person name="Kanost M.R."/>
            <person name="Arrese E.L."/>
            <person name="Cao X."/>
            <person name="Chen Y.R."/>
            <person name="Chellapilla S."/>
            <person name="Goldsmith M.R."/>
            <person name="Grosse-Wilde E."/>
            <person name="Heckel D.G."/>
            <person name="Herndon N."/>
            <person name="Jiang H."/>
            <person name="Papanicolaou A."/>
            <person name="Qu J."/>
            <person name="Soulages J.L."/>
            <person name="Vogel H."/>
            <person name="Walters J."/>
            <person name="Waterhouse R.M."/>
            <person name="Ahn S.J."/>
            <person name="Almeida F.C."/>
            <person name="An C."/>
            <person name="Aqrawi P."/>
            <person name="Bretschneider A."/>
            <person name="Bryant W.B."/>
            <person name="Bucks S."/>
            <person name="Chao H."/>
            <person name="Chevignon G."/>
            <person name="Christen J.M."/>
            <person name="Clarke D.F."/>
            <person name="Dittmer N.T."/>
            <person name="Ferguson L.C.F."/>
            <person name="Garavelou S."/>
            <person name="Gordon K.H.J."/>
            <person name="Gunaratna R.T."/>
            <person name="Han Y."/>
            <person name="Hauser F."/>
            <person name="He Y."/>
            <person name="Heidel-Fischer H."/>
            <person name="Hirsh A."/>
            <person name="Hu Y."/>
            <person name="Jiang H."/>
            <person name="Kalra D."/>
            <person name="Klinner C."/>
            <person name="Konig C."/>
            <person name="Kovar C."/>
            <person name="Kroll A.R."/>
            <person name="Kuwar S.S."/>
            <person name="Lee S.L."/>
            <person name="Lehman R."/>
            <person name="Li K."/>
            <person name="Li Z."/>
            <person name="Liang H."/>
            <person name="Lovelace S."/>
            <person name="Lu Z."/>
            <person name="Mansfield J.H."/>
            <person name="McCulloch K.J."/>
            <person name="Mathew T."/>
            <person name="Morton B."/>
            <person name="Muzny D.M."/>
            <person name="Neunemann D."/>
            <person name="Ongeri F."/>
            <person name="Pauchet Y."/>
            <person name="Pu L.L."/>
            <person name="Pyrousis I."/>
            <person name="Rao X.J."/>
            <person name="Redding A."/>
            <person name="Roesel C."/>
            <person name="Sanchez-Gracia A."/>
            <person name="Schaack S."/>
            <person name="Shukla A."/>
            <person name="Tetreau G."/>
            <person name="Wang Y."/>
            <person name="Xiong G.H."/>
            <person name="Traut W."/>
            <person name="Walsh T.K."/>
            <person name="Worley K.C."/>
            <person name="Wu D."/>
            <person name="Wu W."/>
            <person name="Wu Y.Q."/>
            <person name="Zhang X."/>
            <person name="Zou Z."/>
            <person name="Zucker H."/>
            <person name="Briscoe A.D."/>
            <person name="Burmester T."/>
            <person name="Clem R.J."/>
            <person name="Feyereisen R."/>
            <person name="Grimmelikhuijzen C.J.P."/>
            <person name="Hamodrakas S.J."/>
            <person name="Hansson B.S."/>
            <person name="Huguet E."/>
            <person name="Jermiin L.S."/>
            <person name="Lan Q."/>
            <person name="Lehman H.K."/>
            <person name="Lorenzen M."/>
            <person name="Merzendorfer H."/>
            <person name="Michalopoulos I."/>
            <person name="Morton D.B."/>
            <person name="Muthukrishnan S."/>
            <person name="Oakeshott J.G."/>
            <person name="Palmer W."/>
            <person name="Park Y."/>
            <person name="Passarelli A.L."/>
            <person name="Rozas J."/>
            <person name="Schwartz L.M."/>
            <person name="Smith W."/>
            <person name="Southgate A."/>
            <person name="Vilcinskas A."/>
            <person name="Vogt R."/>
            <person name="Wang P."/>
            <person name="Werren J."/>
            <person name="Yu X.Q."/>
            <person name="Zhou J.J."/>
            <person name="Brown S.J."/>
            <person name="Scherer S.E."/>
            <person name="Richards S."/>
            <person name="Blissard G.W."/>
        </authorList>
    </citation>
    <scope>NUCLEOTIDE SEQUENCE</scope>
</reference>
<dbReference type="EMBL" id="JH668623">
    <property type="protein sequence ID" value="KAG6459454.1"/>
    <property type="molecule type" value="Genomic_DNA"/>
</dbReference>
<keyword evidence="1" id="KW-1133">Transmembrane helix</keyword>
<protein>
    <recommendedName>
        <fullName evidence="4">Transmembrane protein</fullName>
    </recommendedName>
</protein>
<name>A0A922CV58_MANSE</name>
<dbReference type="Proteomes" id="UP000791440">
    <property type="component" value="Unassembled WGS sequence"/>
</dbReference>
<evidence type="ECO:0000256" key="1">
    <source>
        <dbReference type="SAM" id="Phobius"/>
    </source>
</evidence>
<reference evidence="2" key="2">
    <citation type="submission" date="2020-12" db="EMBL/GenBank/DDBJ databases">
        <authorList>
            <person name="Kanost M."/>
        </authorList>
    </citation>
    <scope>NUCLEOTIDE SEQUENCE</scope>
</reference>
<feature type="transmembrane region" description="Helical" evidence="1">
    <location>
        <begin position="209"/>
        <end position="234"/>
    </location>
</feature>
<evidence type="ECO:0000313" key="2">
    <source>
        <dbReference type="EMBL" id="KAG6459454.1"/>
    </source>
</evidence>
<evidence type="ECO:0000313" key="3">
    <source>
        <dbReference type="Proteomes" id="UP000791440"/>
    </source>
</evidence>
<keyword evidence="1" id="KW-0812">Transmembrane</keyword>
<feature type="transmembrane region" description="Helical" evidence="1">
    <location>
        <begin position="146"/>
        <end position="172"/>
    </location>
</feature>
<evidence type="ECO:0008006" key="4">
    <source>
        <dbReference type="Google" id="ProtNLM"/>
    </source>
</evidence>
<comment type="caution">
    <text evidence="2">The sequence shown here is derived from an EMBL/GenBank/DDBJ whole genome shotgun (WGS) entry which is preliminary data.</text>
</comment>
<accession>A0A922CV58</accession>
<proteinExistence type="predicted"/>
<organism evidence="2 3">
    <name type="scientific">Manduca sexta</name>
    <name type="common">Tobacco hawkmoth</name>
    <name type="synonym">Tobacco hornworm</name>
    <dbReference type="NCBI Taxonomy" id="7130"/>
    <lineage>
        <taxon>Eukaryota</taxon>
        <taxon>Metazoa</taxon>
        <taxon>Ecdysozoa</taxon>
        <taxon>Arthropoda</taxon>
        <taxon>Hexapoda</taxon>
        <taxon>Insecta</taxon>
        <taxon>Pterygota</taxon>
        <taxon>Neoptera</taxon>
        <taxon>Endopterygota</taxon>
        <taxon>Lepidoptera</taxon>
        <taxon>Glossata</taxon>
        <taxon>Ditrysia</taxon>
        <taxon>Bombycoidea</taxon>
        <taxon>Sphingidae</taxon>
        <taxon>Sphinginae</taxon>
        <taxon>Sphingini</taxon>
        <taxon>Manduca</taxon>
    </lineage>
</organism>
<keyword evidence="1" id="KW-0472">Membrane</keyword>
<keyword evidence="3" id="KW-1185">Reference proteome</keyword>
<feature type="transmembrane region" description="Helical" evidence="1">
    <location>
        <begin position="286"/>
        <end position="308"/>
    </location>
</feature>
<feature type="transmembrane region" description="Helical" evidence="1">
    <location>
        <begin position="68"/>
        <end position="93"/>
    </location>
</feature>
<feature type="transmembrane region" description="Helical" evidence="1">
    <location>
        <begin position="246"/>
        <end position="266"/>
    </location>
</feature>